<evidence type="ECO:0000256" key="6">
    <source>
        <dbReference type="ARBA" id="ARBA00022771"/>
    </source>
</evidence>
<dbReference type="EC" id="2.7.1.150" evidence="2"/>
<dbReference type="GO" id="GO:0000285">
    <property type="term" value="F:1-phosphatidylinositol-3-phosphate 5-kinase activity"/>
    <property type="evidence" value="ECO:0007669"/>
    <property type="project" value="UniProtKB-EC"/>
</dbReference>
<keyword evidence="17" id="KW-1185">Reference proteome</keyword>
<dbReference type="InterPro" id="IPR002498">
    <property type="entry name" value="PInositol-4-P-4/5-kinase_core"/>
</dbReference>
<dbReference type="Pfam" id="PF01363">
    <property type="entry name" value="FYVE"/>
    <property type="match status" value="1"/>
</dbReference>
<keyword evidence="9 12" id="KW-0067">ATP-binding</keyword>
<feature type="compositionally biased region" description="Basic and acidic residues" evidence="13">
    <location>
        <begin position="671"/>
        <end position="681"/>
    </location>
</feature>
<feature type="compositionally biased region" description="Polar residues" evidence="13">
    <location>
        <begin position="1951"/>
        <end position="1975"/>
    </location>
</feature>
<feature type="region of interest" description="Disordered" evidence="13">
    <location>
        <begin position="2119"/>
        <end position="2138"/>
    </location>
</feature>
<dbReference type="Pfam" id="PF00118">
    <property type="entry name" value="Cpn60_TCP1"/>
    <property type="match status" value="1"/>
</dbReference>
<evidence type="ECO:0000313" key="16">
    <source>
        <dbReference type="EMBL" id="MDI1491067.1"/>
    </source>
</evidence>
<dbReference type="FunFam" id="3.50.7.10:FF:000007">
    <property type="entry name" value="1-phosphatidylinositol 3-phosphate 5-kinase isoform X1"/>
    <property type="match status" value="1"/>
</dbReference>
<dbReference type="GO" id="GO:0005524">
    <property type="term" value="F:ATP binding"/>
    <property type="evidence" value="ECO:0007669"/>
    <property type="project" value="UniProtKB-UniRule"/>
</dbReference>
<feature type="compositionally biased region" description="Basic and acidic residues" evidence="13">
    <location>
        <begin position="1673"/>
        <end position="1690"/>
    </location>
</feature>
<evidence type="ECO:0000256" key="7">
    <source>
        <dbReference type="ARBA" id="ARBA00022777"/>
    </source>
</evidence>
<feature type="compositionally biased region" description="Low complexity" evidence="13">
    <location>
        <begin position="149"/>
        <end position="164"/>
    </location>
</feature>
<keyword evidence="3 12" id="KW-0808">Transferase</keyword>
<feature type="region of interest" description="Disordered" evidence="13">
    <location>
        <begin position="1111"/>
        <end position="1145"/>
    </location>
</feature>
<accession>A0AA43QR77</accession>
<evidence type="ECO:0000259" key="15">
    <source>
        <dbReference type="PROSITE" id="PS51455"/>
    </source>
</evidence>
<dbReference type="Gene3D" id="3.30.40.10">
    <property type="entry name" value="Zinc/RING finger domain, C3HC4 (zinc finger)"/>
    <property type="match status" value="1"/>
</dbReference>
<feature type="region of interest" description="Disordered" evidence="13">
    <location>
        <begin position="116"/>
        <end position="217"/>
    </location>
</feature>
<keyword evidence="8" id="KW-0862">Zinc</keyword>
<dbReference type="InterPro" id="IPR027409">
    <property type="entry name" value="GroEL-like_apical_dom_sf"/>
</dbReference>
<feature type="compositionally biased region" description="Basic and acidic residues" evidence="13">
    <location>
        <begin position="1701"/>
        <end position="1711"/>
    </location>
</feature>
<dbReference type="FunFam" id="3.30.40.10:FF:000283">
    <property type="entry name" value="1-phosphatidylinositol-3-phosphate 5-kinase (Fab1)"/>
    <property type="match status" value="1"/>
</dbReference>
<dbReference type="InterPro" id="IPR017455">
    <property type="entry name" value="Znf_FYVE-rel"/>
</dbReference>
<evidence type="ECO:0000256" key="4">
    <source>
        <dbReference type="ARBA" id="ARBA00022723"/>
    </source>
</evidence>
<evidence type="ECO:0000256" key="13">
    <source>
        <dbReference type="SAM" id="MobiDB-lite"/>
    </source>
</evidence>
<dbReference type="SMART" id="SM00330">
    <property type="entry name" value="PIPKc"/>
    <property type="match status" value="1"/>
</dbReference>
<dbReference type="Pfam" id="PF01504">
    <property type="entry name" value="PIP5K"/>
    <property type="match status" value="1"/>
</dbReference>
<keyword evidence="6 11" id="KW-0863">Zinc-finger</keyword>
<feature type="region of interest" description="Disordered" evidence="13">
    <location>
        <begin position="61"/>
        <end position="84"/>
    </location>
</feature>
<dbReference type="InterPro" id="IPR027484">
    <property type="entry name" value="PInositol-4-P-5-kinase_N"/>
</dbReference>
<dbReference type="InterPro" id="IPR044769">
    <property type="entry name" value="PIKfyve_PIPKc"/>
</dbReference>
<dbReference type="FunFam" id="3.30.810.10:FF:000001">
    <property type="entry name" value="1-phosphatidylinositol 3-phosphate 5-kinase FAB1"/>
    <property type="match status" value="1"/>
</dbReference>
<feature type="compositionally biased region" description="Low complexity" evidence="13">
    <location>
        <begin position="70"/>
        <end position="82"/>
    </location>
</feature>
<protein>
    <recommendedName>
        <fullName evidence="2">1-phosphatidylinositol-3-phosphate 5-kinase</fullName>
        <ecNumber evidence="2">2.7.1.150</ecNumber>
    </recommendedName>
    <alternativeName>
        <fullName evidence="10">Type III PIP kinase</fullName>
    </alternativeName>
</protein>
<keyword evidence="7 12" id="KW-0418">Kinase</keyword>
<dbReference type="EMBL" id="JAPUFD010000013">
    <property type="protein sequence ID" value="MDI1491067.1"/>
    <property type="molecule type" value="Genomic_DNA"/>
</dbReference>
<feature type="domain" description="FYVE-type" evidence="14">
    <location>
        <begin position="423"/>
        <end position="477"/>
    </location>
</feature>
<evidence type="ECO:0000313" key="17">
    <source>
        <dbReference type="Proteomes" id="UP001161017"/>
    </source>
</evidence>
<reference evidence="16" key="1">
    <citation type="journal article" date="2023" name="Genome Biol. Evol.">
        <title>First Whole Genome Sequence and Flow Cytometry Genome Size Data for the Lichen-Forming Fungus Ramalina farinacea (Ascomycota).</title>
        <authorList>
            <person name="Llewellyn T."/>
            <person name="Mian S."/>
            <person name="Hill R."/>
            <person name="Leitch I.J."/>
            <person name="Gaya E."/>
        </authorList>
    </citation>
    <scope>NUCLEOTIDE SEQUENCE</scope>
    <source>
        <strain evidence="16">LIQ254RAFAR</strain>
    </source>
</reference>
<evidence type="ECO:0000256" key="11">
    <source>
        <dbReference type="PROSITE-ProRule" id="PRU00091"/>
    </source>
</evidence>
<feature type="compositionally biased region" description="Basic and acidic residues" evidence="13">
    <location>
        <begin position="1773"/>
        <end position="1784"/>
    </location>
</feature>
<evidence type="ECO:0000256" key="5">
    <source>
        <dbReference type="ARBA" id="ARBA00022741"/>
    </source>
</evidence>
<dbReference type="GO" id="GO:0046854">
    <property type="term" value="P:phosphatidylinositol phosphate biosynthetic process"/>
    <property type="evidence" value="ECO:0007669"/>
    <property type="project" value="TreeGrafter"/>
</dbReference>
<feature type="compositionally biased region" description="Polar residues" evidence="13">
    <location>
        <begin position="1752"/>
        <end position="1768"/>
    </location>
</feature>
<feature type="compositionally biased region" description="Polar residues" evidence="13">
    <location>
        <begin position="341"/>
        <end position="365"/>
    </location>
</feature>
<keyword evidence="4" id="KW-0479">Metal-binding</keyword>
<feature type="compositionally biased region" description="Polar residues" evidence="13">
    <location>
        <begin position="119"/>
        <end position="137"/>
    </location>
</feature>
<dbReference type="InterPro" id="IPR011011">
    <property type="entry name" value="Znf_FYVE_PHD"/>
</dbReference>
<comment type="caution">
    <text evidence="16">The sequence shown here is derived from an EMBL/GenBank/DDBJ whole genome shotgun (WGS) entry which is preliminary data.</text>
</comment>
<dbReference type="CDD" id="cd03334">
    <property type="entry name" value="Fab1_TCP"/>
    <property type="match status" value="1"/>
</dbReference>
<evidence type="ECO:0000256" key="12">
    <source>
        <dbReference type="PROSITE-ProRule" id="PRU00781"/>
    </source>
</evidence>
<dbReference type="InterPro" id="IPR002423">
    <property type="entry name" value="Cpn60/GroEL/TCP-1"/>
</dbReference>
<keyword evidence="5 12" id="KW-0547">Nucleotide-binding</keyword>
<evidence type="ECO:0000259" key="14">
    <source>
        <dbReference type="PROSITE" id="PS50178"/>
    </source>
</evidence>
<dbReference type="InterPro" id="IPR000306">
    <property type="entry name" value="Znf_FYVE"/>
</dbReference>
<dbReference type="SMART" id="SM00064">
    <property type="entry name" value="FYVE"/>
    <property type="match status" value="1"/>
</dbReference>
<feature type="region of interest" description="Disordered" evidence="13">
    <location>
        <begin position="239"/>
        <end position="274"/>
    </location>
</feature>
<evidence type="ECO:0000256" key="8">
    <source>
        <dbReference type="ARBA" id="ARBA00022833"/>
    </source>
</evidence>
<dbReference type="PANTHER" id="PTHR45748">
    <property type="entry name" value="1-PHOSPHATIDYLINOSITOL 3-PHOSPHATE 5-KINASE-RELATED"/>
    <property type="match status" value="1"/>
</dbReference>
<evidence type="ECO:0000256" key="2">
    <source>
        <dbReference type="ARBA" id="ARBA00012009"/>
    </source>
</evidence>
<feature type="region of interest" description="Disordered" evidence="13">
    <location>
        <begin position="1"/>
        <end position="39"/>
    </location>
</feature>
<feature type="compositionally biased region" description="Polar residues" evidence="13">
    <location>
        <begin position="1113"/>
        <end position="1133"/>
    </location>
</feature>
<organism evidence="16 17">
    <name type="scientific">Ramalina farinacea</name>
    <dbReference type="NCBI Taxonomy" id="258253"/>
    <lineage>
        <taxon>Eukaryota</taxon>
        <taxon>Fungi</taxon>
        <taxon>Dikarya</taxon>
        <taxon>Ascomycota</taxon>
        <taxon>Pezizomycotina</taxon>
        <taxon>Lecanoromycetes</taxon>
        <taxon>OSLEUM clade</taxon>
        <taxon>Lecanoromycetidae</taxon>
        <taxon>Lecanorales</taxon>
        <taxon>Lecanorineae</taxon>
        <taxon>Ramalinaceae</taxon>
        <taxon>Ramalina</taxon>
    </lineage>
</organism>
<feature type="compositionally biased region" description="Basic and acidic residues" evidence="13">
    <location>
        <begin position="1999"/>
        <end position="2024"/>
    </location>
</feature>
<dbReference type="SUPFAM" id="SSF56104">
    <property type="entry name" value="SAICAR synthase-like"/>
    <property type="match status" value="1"/>
</dbReference>
<feature type="region of interest" description="Disordered" evidence="13">
    <location>
        <begin position="335"/>
        <end position="401"/>
    </location>
</feature>
<dbReference type="GO" id="GO:0000329">
    <property type="term" value="C:fungal-type vacuole membrane"/>
    <property type="evidence" value="ECO:0007669"/>
    <property type="project" value="TreeGrafter"/>
</dbReference>
<dbReference type="SUPFAM" id="SSF57903">
    <property type="entry name" value="FYVE/PHD zinc finger"/>
    <property type="match status" value="1"/>
</dbReference>
<feature type="compositionally biased region" description="Polar residues" evidence="13">
    <location>
        <begin position="203"/>
        <end position="217"/>
    </location>
</feature>
<dbReference type="GO" id="GO:0010008">
    <property type="term" value="C:endosome membrane"/>
    <property type="evidence" value="ECO:0007669"/>
    <property type="project" value="TreeGrafter"/>
</dbReference>
<feature type="compositionally biased region" description="Basic and acidic residues" evidence="13">
    <location>
        <begin position="1722"/>
        <end position="1748"/>
    </location>
</feature>
<comment type="catalytic activity">
    <reaction evidence="1">
        <text>a 1,2-diacyl-sn-glycero-3-phospho-(1D-myo-inositol-3-phosphate) + ATP = a 1,2-diacyl-sn-glycero-3-phospho-(1D-myo-inositol-3,5-bisphosphate) + ADP + H(+)</text>
        <dbReference type="Rhea" id="RHEA:13609"/>
        <dbReference type="ChEBI" id="CHEBI:15378"/>
        <dbReference type="ChEBI" id="CHEBI:30616"/>
        <dbReference type="ChEBI" id="CHEBI:57923"/>
        <dbReference type="ChEBI" id="CHEBI:58088"/>
        <dbReference type="ChEBI" id="CHEBI:456216"/>
        <dbReference type="EC" id="2.7.1.150"/>
    </reaction>
</comment>
<dbReference type="InterPro" id="IPR013083">
    <property type="entry name" value="Znf_RING/FYVE/PHD"/>
</dbReference>
<dbReference type="CDD" id="cd17300">
    <property type="entry name" value="PIPKc_PIKfyve"/>
    <property type="match status" value="1"/>
</dbReference>
<feature type="compositionally biased region" description="Polar residues" evidence="13">
    <location>
        <begin position="508"/>
        <end position="529"/>
    </location>
</feature>
<feature type="region of interest" description="Disordered" evidence="13">
    <location>
        <begin position="1932"/>
        <end position="2024"/>
    </location>
</feature>
<dbReference type="PANTHER" id="PTHR45748:SF7">
    <property type="entry name" value="1-PHOSPHATIDYLINOSITOL 3-PHOSPHATE 5-KINASE-RELATED"/>
    <property type="match status" value="1"/>
</dbReference>
<dbReference type="SUPFAM" id="SSF52029">
    <property type="entry name" value="GroEL apical domain-like"/>
    <property type="match status" value="1"/>
</dbReference>
<dbReference type="PROSITE" id="PS50178">
    <property type="entry name" value="ZF_FYVE"/>
    <property type="match status" value="1"/>
</dbReference>
<feature type="region of interest" description="Disordered" evidence="13">
    <location>
        <begin position="665"/>
        <end position="738"/>
    </location>
</feature>
<gene>
    <name evidence="16" type="primary">MDM12_2</name>
    <name evidence="16" type="ORF">OHK93_002272</name>
</gene>
<feature type="region of interest" description="Disordered" evidence="13">
    <location>
        <begin position="485"/>
        <end position="598"/>
    </location>
</feature>
<dbReference type="Gene3D" id="3.30.810.10">
    <property type="entry name" value="2-Layer Sandwich"/>
    <property type="match status" value="1"/>
</dbReference>
<feature type="domain" description="PIPK" evidence="15">
    <location>
        <begin position="2095"/>
        <end position="2425"/>
    </location>
</feature>
<evidence type="ECO:0000256" key="9">
    <source>
        <dbReference type="ARBA" id="ARBA00022840"/>
    </source>
</evidence>
<evidence type="ECO:0000256" key="3">
    <source>
        <dbReference type="ARBA" id="ARBA00022679"/>
    </source>
</evidence>
<dbReference type="InterPro" id="IPR027483">
    <property type="entry name" value="PInositol-4-P-4/5-kinase_C_sf"/>
</dbReference>
<dbReference type="Gene3D" id="3.50.7.10">
    <property type="entry name" value="GroEL"/>
    <property type="match status" value="1"/>
</dbReference>
<dbReference type="Proteomes" id="UP001161017">
    <property type="component" value="Unassembled WGS sequence"/>
</dbReference>
<dbReference type="GO" id="GO:0008270">
    <property type="term" value="F:zinc ion binding"/>
    <property type="evidence" value="ECO:0007669"/>
    <property type="project" value="UniProtKB-KW"/>
</dbReference>
<dbReference type="PROSITE" id="PS51455">
    <property type="entry name" value="PIPK"/>
    <property type="match status" value="1"/>
</dbReference>
<name>A0AA43QR77_9LECA</name>
<sequence>MASRPYREADSPSASSTFLPQLRRGSRRGSLSSLSSNIQPDREAVSQALDLIHSSASQSGSLTTFNEYTSPPSSSSGPDSKSIAGELQGGITGFYHRIRASVGGAKDVIVVGGEDAGSSKASIDKTTFSPAASTTSVRAGGHHARSSESQIRQSTPTQQSSSTQDQEDLFPTSIPRAGLKPPPAQVSAPTRSAFGADPPGQQVGFQEQDNSKPLRQQAISHGIPVDDEHEAVEPQNRTFATSREGGEKQSQQMTEPAALNPTPLPQPDNAQGQNSVASRALLGAAKSLAPAAQAHSTMADDVFAPSTLPQEAETKAKANNGKRYQHLEIPLRKSLAPPVISRSTSPRPDVSRASSSETNVESLQSVPLHATPRHPKAGHDSDDGSTLNMSPDPRPTTVRDPRTMNVFTQVKNKVLNKEYWMKDENARDCFYCGDAFSTFRRKHHCRTCGQIFDAKCTSVIPGGHFGQQWTLRVCKPCEGIIKGDDDSSDFSDDGSFAMPGFRPRHGSTGASDTLASPHLASSPTLTDSPARNAGNPDLTAPTMSIPATRKAGEKSSRKPAVLEIGTERGLARPSSSRSLKSAFGSRSHGPGHRRHNSRTQFARSFNPVNEDNAPFHQDALVKKPPERLATFHDDNIIDPDLAPYLSDEQSSGDEQVSIMAALNGSAAAGTQDDRHGWEAQSKKPRSRFGDKSMSSIAYANRDSDSHSLSSMRPPNLARPSKRRNFSISSGTHLRPSPRSYRANVTALGSTSSLRETTYGTAYTQIASPLHLGGGSRLIRSSSMRGASAPPMELNKASLQHVQRLLSQLLSDSAIPSQTNWERALLPILLRATDDVNPDVQNGDDIDIRHYVKLKKIAGGKPGDTAYVSGLVFTKNLALKCMPRSISHPNILILTFPLEYSRHQQHFMSLEPVIRQEREFLQNLVNRIAALRPSLLLVERHVSGLALEFLKQANIATAYNVKLSVLEAVARCCQTRIITSIDKLAIKPAQAGKCASFYLKTYVNGRRKKTYMFLSGCAKELGCTIVLRGADTSTLRKIKRVTEFMIYVVYNLKLETSLMSDESALLPSDVDIGSLSQGTNNPNHYVDAEVRTHDQPKASDSLIPSHTEAVGEVSNGQTVGETQDAQNVGESATKPSLPEEESLPDDVPMPQFYGDMVEEHRTKILSASPFVKFMQPYLLMRAREQERRLAYLKRLRDEDVRETQEGDKQQGAEKFDLIQPEMVHKRMPNASKKVREVLCAVHDAEYDKALHIYQTQSRQWESYISGNIDLFDPFAHQHITILYSIVCTTTTVPCSGPDIVALGFYNEHETDADFEADCTLGQYVEDLCLGAHTVCSSHNCEKKMMDHHRQYVQGEAQLSVFVEPCPSKMRDMQDSILLWSVCRKCGSETDVTLMSENTWRYSFGKYLELSFWSSPLRTRLGNCTHDLHRDHLRYFGFKDIAVRIHYDPIALLEIIVPRARITWKVDNDLRFRNEVFTKIEARVTKFMHSVRNRIRSITAESVLPEKIESCQKEIERLVKQAADDQNLLIQRMRDIYMSSKHWEIVPLNQIIRALQHKVVEWDNTFADFDKNFFPSEKDIRRLATLQLKKIFLDRDDSSASLTSDGSAASPEIVNEKSNQDDIPSLVPQTRRMSPDKAHDLLASVVERNSSNTEGPADGTEDKASRHSRNISTDSIEHTQEAIGRQEIRHLDLAVPSEILEQTDTKDPSRSRTPETSLSLSRPVSREDKIKQPKAERLDTITSDGEDHPLESLASEQTVFAKPNASQSSGIPRPVESKRGGVEKTRPTPSMSRAYSQPAIPRYSPQFNGRPLTEKSGSSADQNAPGDSAEEPTSVAQPATSKPADRKISDRLGLGALKPSGLHAHSMIPRSIVNRRNNSRVSHLAKHFEQLSREFEKERIKERRQWAAQHRQPHAHPMRASKPIVQIYRNVHEAVEEKEPSDEDLLSSDPSSVEQETSQQDQHPSTSTAMAENQITETPGVGFHGEETTAENTETEDTTADESRTASDAEGEGIRSDDEPFPPEEIKVPGEAEEHHALSPEEAQLDMKLDLPKHEKSSLMKMLTNFWAERSASGWESLDYPLRATEHIFADSDIIVREDEPSSLIAFALGSEDYQIKLASISESSSPPSKAIDDDKYQDPSLSPAEQIQIEKSLLRPTGTHLKYQFSESSAKMLCKVFYAEQFDAVRRKCGVSTRMVESLSRCMKWDSKGGKTKSVFLKTLDDRFVLKSLSPIETQAFLRFAPAYFRIMSESLFHELPSVIAKMLGFYQVIIKNPATGVEFNWFLLVMENLFYDRAPTRIFDLKGSMRNRRIQSTGEQNEVLLDENMVEFIYESPLFTREHSKKLLRASVWNDTLFLSRQNVMDYSLMIAIDENRKELVVGIIDCIRTYTWDKKLESWIKDRGKNRPTVTSPKEYKSRFREAMGRYVLQAPNCWHQFKAKQVETAPLQQDDLGEDREA</sequence>
<feature type="region of interest" description="Disordered" evidence="13">
    <location>
        <begin position="1596"/>
        <end position="1857"/>
    </location>
</feature>
<evidence type="ECO:0000256" key="1">
    <source>
        <dbReference type="ARBA" id="ARBA00000768"/>
    </source>
</evidence>
<proteinExistence type="predicted"/>
<dbReference type="Gene3D" id="3.30.800.10">
    <property type="entry name" value="Phosphatidylinositol Phosphate Kinase II Beta"/>
    <property type="match status" value="1"/>
</dbReference>
<evidence type="ECO:0000256" key="10">
    <source>
        <dbReference type="ARBA" id="ARBA00075294"/>
    </source>
</evidence>
<dbReference type="FunFam" id="3.30.800.10:FF:000005">
    <property type="entry name" value="1-phosphatidylinositol-3-phosphate 5-kinase (Fab1)"/>
    <property type="match status" value="1"/>
</dbReference>
<feature type="compositionally biased region" description="Basic and acidic residues" evidence="13">
    <location>
        <begin position="1"/>
        <end position="10"/>
    </location>
</feature>